<name>A0ABT1QXY4_9GAMM</name>
<dbReference type="InterPro" id="IPR003825">
    <property type="entry name" value="Colicin-V_CvpA"/>
</dbReference>
<feature type="region of interest" description="Disordered" evidence="5">
    <location>
        <begin position="175"/>
        <end position="227"/>
    </location>
</feature>
<gene>
    <name evidence="7" type="ORF">NM961_20760</name>
</gene>
<feature type="transmembrane region" description="Helical" evidence="6">
    <location>
        <begin position="28"/>
        <end position="45"/>
    </location>
</feature>
<keyword evidence="4 6" id="KW-0472">Membrane</keyword>
<comment type="caution">
    <text evidence="7">The sequence shown here is derived from an EMBL/GenBank/DDBJ whole genome shotgun (WGS) entry which is preliminary data.</text>
</comment>
<dbReference type="Proteomes" id="UP001165498">
    <property type="component" value="Unassembled WGS sequence"/>
</dbReference>
<dbReference type="InterPro" id="IPR052719">
    <property type="entry name" value="CvpA-like"/>
</dbReference>
<keyword evidence="3 6" id="KW-1133">Transmembrane helix</keyword>
<feature type="compositionally biased region" description="Low complexity" evidence="5">
    <location>
        <begin position="187"/>
        <end position="227"/>
    </location>
</feature>
<dbReference type="RefSeq" id="WP_255916339.1">
    <property type="nucleotide sequence ID" value="NZ_JANFQO010000025.1"/>
</dbReference>
<evidence type="ECO:0000256" key="6">
    <source>
        <dbReference type="SAM" id="Phobius"/>
    </source>
</evidence>
<keyword evidence="2 6" id="KW-0812">Transmembrane</keyword>
<evidence type="ECO:0000256" key="1">
    <source>
        <dbReference type="ARBA" id="ARBA00004141"/>
    </source>
</evidence>
<evidence type="ECO:0000256" key="4">
    <source>
        <dbReference type="ARBA" id="ARBA00023136"/>
    </source>
</evidence>
<proteinExistence type="predicted"/>
<evidence type="ECO:0000313" key="8">
    <source>
        <dbReference type="Proteomes" id="UP001165498"/>
    </source>
</evidence>
<dbReference type="PANTHER" id="PTHR36926:SF1">
    <property type="entry name" value="COLICIN V PRODUCTION PROTEIN"/>
    <property type="match status" value="1"/>
</dbReference>
<evidence type="ECO:0000256" key="5">
    <source>
        <dbReference type="SAM" id="MobiDB-lite"/>
    </source>
</evidence>
<dbReference type="EMBL" id="JANFQO010000025">
    <property type="protein sequence ID" value="MCQ4167153.1"/>
    <property type="molecule type" value="Genomic_DNA"/>
</dbReference>
<feature type="transmembrane region" description="Helical" evidence="6">
    <location>
        <begin position="65"/>
        <end position="87"/>
    </location>
</feature>
<sequence>MNWADYFILGVLGLSVLIGLWRGLIAEVMALVCWAASFWVAWLFGDKLAAQFTRVEVPSVRLLLGYGLCFLAVLIAGALVSFLLRKLVAGSGLSGTDRLLGMFFGLGRGLLLVLIAVLLLGFTPLPRDPWWQQSQLLPGFRSGAEWLSAQLPESVVSHLDLRGLLPLPALPLQGQPAAPTSAPAGQPAVPGTAVPLPAAPAAATGPARTPSTPAPAAQAAAAKKSSS</sequence>
<feature type="transmembrane region" description="Helical" evidence="6">
    <location>
        <begin position="99"/>
        <end position="122"/>
    </location>
</feature>
<reference evidence="7" key="1">
    <citation type="submission" date="2022-07" db="EMBL/GenBank/DDBJ databases">
        <title>Tahibacter sp., a new gammaproteobacterium isolated from the silt sample collected at pig farm.</title>
        <authorList>
            <person name="Chen H."/>
        </authorList>
    </citation>
    <scope>NUCLEOTIDE SEQUENCE</scope>
    <source>
        <strain evidence="7">P2K</strain>
    </source>
</reference>
<dbReference type="Pfam" id="PF02674">
    <property type="entry name" value="Colicin_V"/>
    <property type="match status" value="1"/>
</dbReference>
<evidence type="ECO:0000256" key="2">
    <source>
        <dbReference type="ARBA" id="ARBA00022692"/>
    </source>
</evidence>
<comment type="subcellular location">
    <subcellularLocation>
        <location evidence="1">Membrane</location>
        <topology evidence="1">Multi-pass membrane protein</topology>
    </subcellularLocation>
</comment>
<dbReference type="PANTHER" id="PTHR36926">
    <property type="entry name" value="COLICIN V PRODUCTION PROTEIN"/>
    <property type="match status" value="1"/>
</dbReference>
<evidence type="ECO:0000256" key="3">
    <source>
        <dbReference type="ARBA" id="ARBA00022989"/>
    </source>
</evidence>
<evidence type="ECO:0000313" key="7">
    <source>
        <dbReference type="EMBL" id="MCQ4167153.1"/>
    </source>
</evidence>
<organism evidence="7 8">
    <name type="scientific">Tahibacter harae</name>
    <dbReference type="NCBI Taxonomy" id="2963937"/>
    <lineage>
        <taxon>Bacteria</taxon>
        <taxon>Pseudomonadati</taxon>
        <taxon>Pseudomonadota</taxon>
        <taxon>Gammaproteobacteria</taxon>
        <taxon>Lysobacterales</taxon>
        <taxon>Rhodanobacteraceae</taxon>
        <taxon>Tahibacter</taxon>
    </lineage>
</organism>
<protein>
    <submittedName>
        <fullName evidence="7">CvpA family protein</fullName>
    </submittedName>
</protein>
<keyword evidence="8" id="KW-1185">Reference proteome</keyword>
<accession>A0ABT1QXY4</accession>